<dbReference type="EMBL" id="BMVF01000013">
    <property type="protein sequence ID" value="GHD93004.1"/>
    <property type="molecule type" value="Genomic_DNA"/>
</dbReference>
<organism evidence="2 3">
    <name type="scientific">Streptomyces naganishii JCM 4654</name>
    <dbReference type="NCBI Taxonomy" id="1306179"/>
    <lineage>
        <taxon>Bacteria</taxon>
        <taxon>Bacillati</taxon>
        <taxon>Actinomycetota</taxon>
        <taxon>Actinomycetes</taxon>
        <taxon>Kitasatosporales</taxon>
        <taxon>Streptomycetaceae</taxon>
        <taxon>Streptomyces</taxon>
    </lineage>
</organism>
<keyword evidence="3" id="KW-1185">Reference proteome</keyword>
<feature type="compositionally biased region" description="Basic and acidic residues" evidence="1">
    <location>
        <begin position="40"/>
        <end position="54"/>
    </location>
</feature>
<feature type="region of interest" description="Disordered" evidence="1">
    <location>
        <begin position="25"/>
        <end position="79"/>
    </location>
</feature>
<reference evidence="2" key="2">
    <citation type="submission" date="2020-09" db="EMBL/GenBank/DDBJ databases">
        <authorList>
            <person name="Sun Q."/>
            <person name="Ohkuma M."/>
        </authorList>
    </citation>
    <scope>NUCLEOTIDE SEQUENCE</scope>
    <source>
        <strain evidence="2">JCM 4654</strain>
    </source>
</reference>
<proteinExistence type="predicted"/>
<evidence type="ECO:0000256" key="1">
    <source>
        <dbReference type="SAM" id="MobiDB-lite"/>
    </source>
</evidence>
<sequence>MVTGDDGNALRRGVRTTELVVEVRVRRGKSHRGVLPARTSGKEKRGNGGRHGERCGGLAGTGPDDAHTDEFQVGGTSPPRTLKAVLATRSGLAALGPTYRLGMPLDRCSHIQSARKLTDHESSCQS</sequence>
<accession>A0A918Y6U8</accession>
<evidence type="ECO:0000313" key="3">
    <source>
        <dbReference type="Proteomes" id="UP000608955"/>
    </source>
</evidence>
<protein>
    <submittedName>
        <fullName evidence="2">Uncharacterized protein</fullName>
    </submittedName>
</protein>
<comment type="caution">
    <text evidence="2">The sequence shown here is derived from an EMBL/GenBank/DDBJ whole genome shotgun (WGS) entry which is preliminary data.</text>
</comment>
<gene>
    <name evidence="2" type="ORF">GCM10010508_48090</name>
</gene>
<name>A0A918Y6U8_9ACTN</name>
<evidence type="ECO:0000313" key="2">
    <source>
        <dbReference type="EMBL" id="GHD93004.1"/>
    </source>
</evidence>
<dbReference type="Proteomes" id="UP000608955">
    <property type="component" value="Unassembled WGS sequence"/>
</dbReference>
<dbReference type="AlphaFoldDB" id="A0A918Y6U8"/>
<reference evidence="2" key="1">
    <citation type="journal article" date="2014" name="Int. J. Syst. Evol. Microbiol.">
        <title>Complete genome sequence of Corynebacterium casei LMG S-19264T (=DSM 44701T), isolated from a smear-ripened cheese.</title>
        <authorList>
            <consortium name="US DOE Joint Genome Institute (JGI-PGF)"/>
            <person name="Walter F."/>
            <person name="Albersmeier A."/>
            <person name="Kalinowski J."/>
            <person name="Ruckert C."/>
        </authorList>
    </citation>
    <scope>NUCLEOTIDE SEQUENCE</scope>
    <source>
        <strain evidence="2">JCM 4654</strain>
    </source>
</reference>